<dbReference type="GO" id="GO:0016791">
    <property type="term" value="F:phosphatase activity"/>
    <property type="evidence" value="ECO:0007669"/>
    <property type="project" value="TreeGrafter"/>
</dbReference>
<name>A0A9D2L933_9FIRM</name>
<keyword evidence="2" id="KW-0413">Isomerase</keyword>
<proteinExistence type="predicted"/>
<dbReference type="CDD" id="cd07067">
    <property type="entry name" value="HP_PGM_like"/>
    <property type="match status" value="1"/>
</dbReference>
<reference evidence="5" key="2">
    <citation type="submission" date="2021-04" db="EMBL/GenBank/DDBJ databases">
        <authorList>
            <person name="Gilroy R."/>
        </authorList>
    </citation>
    <scope>NUCLEOTIDE SEQUENCE</scope>
    <source>
        <strain evidence="5">CHK188-4685</strain>
    </source>
</reference>
<reference evidence="5" key="1">
    <citation type="journal article" date="2021" name="PeerJ">
        <title>Extensive microbial diversity within the chicken gut microbiome revealed by metagenomics and culture.</title>
        <authorList>
            <person name="Gilroy R."/>
            <person name="Ravi A."/>
            <person name="Getino M."/>
            <person name="Pursley I."/>
            <person name="Horton D.L."/>
            <person name="Alikhan N.F."/>
            <person name="Baker D."/>
            <person name="Gharbi K."/>
            <person name="Hall N."/>
            <person name="Watson M."/>
            <person name="Adriaenssens E.M."/>
            <person name="Foster-Nyarko E."/>
            <person name="Jarju S."/>
            <person name="Secka A."/>
            <person name="Antonio M."/>
            <person name="Oren A."/>
            <person name="Chaudhuri R.R."/>
            <person name="La Ragione R."/>
            <person name="Hildebrand F."/>
            <person name="Pallen M.J."/>
        </authorList>
    </citation>
    <scope>NUCLEOTIDE SEQUENCE</scope>
    <source>
        <strain evidence="5">CHK188-4685</strain>
    </source>
</reference>
<dbReference type="PROSITE" id="PS00175">
    <property type="entry name" value="PG_MUTASE"/>
    <property type="match status" value="1"/>
</dbReference>
<dbReference type="Gene3D" id="3.40.50.1240">
    <property type="entry name" value="Phosphoglycerate mutase-like"/>
    <property type="match status" value="1"/>
</dbReference>
<feature type="binding site" evidence="4">
    <location>
        <begin position="7"/>
        <end position="14"/>
    </location>
    <ligand>
        <name>substrate</name>
    </ligand>
</feature>
<feature type="active site" description="Proton donor/acceptor" evidence="3">
    <location>
        <position position="84"/>
    </location>
</feature>
<dbReference type="Proteomes" id="UP000886804">
    <property type="component" value="Unassembled WGS sequence"/>
</dbReference>
<evidence type="ECO:0000256" key="1">
    <source>
        <dbReference type="ARBA" id="ARBA00023152"/>
    </source>
</evidence>
<organism evidence="5 6">
    <name type="scientific">Candidatus Enterocloster faecavium</name>
    <dbReference type="NCBI Taxonomy" id="2838560"/>
    <lineage>
        <taxon>Bacteria</taxon>
        <taxon>Bacillati</taxon>
        <taxon>Bacillota</taxon>
        <taxon>Clostridia</taxon>
        <taxon>Lachnospirales</taxon>
        <taxon>Lachnospiraceae</taxon>
        <taxon>Enterocloster</taxon>
    </lineage>
</organism>
<feature type="active site" description="Tele-phosphohistidine intermediate" evidence="3">
    <location>
        <position position="8"/>
    </location>
</feature>
<evidence type="ECO:0000256" key="3">
    <source>
        <dbReference type="PIRSR" id="PIRSR613078-1"/>
    </source>
</evidence>
<dbReference type="InterPro" id="IPR013078">
    <property type="entry name" value="His_Pase_superF_clade-1"/>
</dbReference>
<comment type="caution">
    <text evidence="5">The sequence shown here is derived from an EMBL/GenBank/DDBJ whole genome shotgun (WGS) entry which is preliminary data.</text>
</comment>
<dbReference type="AlphaFoldDB" id="A0A9D2L933"/>
<dbReference type="SMART" id="SM00855">
    <property type="entry name" value="PGAM"/>
    <property type="match status" value="1"/>
</dbReference>
<dbReference type="PANTHER" id="PTHR48100:SF1">
    <property type="entry name" value="HISTIDINE PHOSPHATASE FAMILY PROTEIN-RELATED"/>
    <property type="match status" value="1"/>
</dbReference>
<evidence type="ECO:0000313" key="5">
    <source>
        <dbReference type="EMBL" id="HJB08146.1"/>
    </source>
</evidence>
<dbReference type="SUPFAM" id="SSF53254">
    <property type="entry name" value="Phosphoglycerate mutase-like"/>
    <property type="match status" value="1"/>
</dbReference>
<keyword evidence="1" id="KW-0324">Glycolysis</keyword>
<dbReference type="InterPro" id="IPR029033">
    <property type="entry name" value="His_PPase_superfam"/>
</dbReference>
<sequence>MKLYLIRHGETDWNRLLRFQGREDIPLNETGIAQARACGQALAGSGIQAVYTSPLKRAHLTGEIIASSAGLSLAQVHDLPELIERDLGEYSGKYIKDRADYFSLSAGEDTGGMEPFPDVLKRMNLALKKLDETGCSVLAAVSHGAAINVLLAGLSHHQMGTGKTRLYNGGISILEGNARDGFQITACNLRPEEFPGQEG</sequence>
<dbReference type="EMBL" id="DWYS01000118">
    <property type="protein sequence ID" value="HJB08146.1"/>
    <property type="molecule type" value="Genomic_DNA"/>
</dbReference>
<dbReference type="PANTHER" id="PTHR48100">
    <property type="entry name" value="BROAD-SPECIFICITY PHOSPHATASE YOR283W-RELATED"/>
    <property type="match status" value="1"/>
</dbReference>
<feature type="binding site" evidence="4">
    <location>
        <position position="57"/>
    </location>
    <ligand>
        <name>substrate</name>
    </ligand>
</feature>
<dbReference type="GO" id="GO:0005737">
    <property type="term" value="C:cytoplasm"/>
    <property type="evidence" value="ECO:0007669"/>
    <property type="project" value="TreeGrafter"/>
</dbReference>
<evidence type="ECO:0000256" key="4">
    <source>
        <dbReference type="PIRSR" id="PIRSR613078-2"/>
    </source>
</evidence>
<dbReference type="Pfam" id="PF00300">
    <property type="entry name" value="His_Phos_1"/>
    <property type="match status" value="1"/>
</dbReference>
<dbReference type="InterPro" id="IPR050275">
    <property type="entry name" value="PGM_Phosphatase"/>
</dbReference>
<dbReference type="InterPro" id="IPR001345">
    <property type="entry name" value="PG/BPGM_mutase_AS"/>
</dbReference>
<evidence type="ECO:0000256" key="2">
    <source>
        <dbReference type="ARBA" id="ARBA00023235"/>
    </source>
</evidence>
<evidence type="ECO:0000313" key="6">
    <source>
        <dbReference type="Proteomes" id="UP000886804"/>
    </source>
</evidence>
<gene>
    <name evidence="5" type="ORF">H9716_09860</name>
</gene>
<protein>
    <submittedName>
        <fullName evidence="5">Histidine phosphatase family protein</fullName>
    </submittedName>
</protein>
<accession>A0A9D2L933</accession>